<dbReference type="PANTHER" id="PTHR30061:SF50">
    <property type="entry name" value="MALTOSE_MALTODEXTRIN-BINDING PERIPLASMIC PROTEIN"/>
    <property type="match status" value="1"/>
</dbReference>
<evidence type="ECO:0000313" key="7">
    <source>
        <dbReference type="EMBL" id="ASJ11543.1"/>
    </source>
</evidence>
<dbReference type="PROSITE" id="PS51257">
    <property type="entry name" value="PROKAR_LIPOPROTEIN"/>
    <property type="match status" value="1"/>
</dbReference>
<dbReference type="Pfam" id="PF13416">
    <property type="entry name" value="SBP_bac_8"/>
    <property type="match status" value="1"/>
</dbReference>
<organism evidence="8 10">
    <name type="scientific">Thermococcus thioreducens</name>
    <dbReference type="NCBI Taxonomy" id="277988"/>
    <lineage>
        <taxon>Archaea</taxon>
        <taxon>Methanobacteriati</taxon>
        <taxon>Methanobacteriota</taxon>
        <taxon>Thermococci</taxon>
        <taxon>Thermococcales</taxon>
        <taxon>Thermococcaceae</taxon>
        <taxon>Thermococcus</taxon>
    </lineage>
</organism>
<feature type="compositionally biased region" description="Low complexity" evidence="6">
    <location>
        <begin position="30"/>
        <end position="72"/>
    </location>
</feature>
<dbReference type="EMBL" id="CP015105">
    <property type="protein sequence ID" value="ASJ11543.1"/>
    <property type="molecule type" value="Genomic_DNA"/>
</dbReference>
<dbReference type="KEGG" id="ttd:A3L14_00950"/>
<dbReference type="Proteomes" id="UP000051862">
    <property type="component" value="Unassembled WGS sequence"/>
</dbReference>
<reference evidence="9 11" key="3">
    <citation type="submission" date="2016-10" db="EMBL/GenBank/DDBJ databases">
        <authorList>
            <person name="de Groot N.N."/>
        </authorList>
    </citation>
    <scope>NUCLEOTIDE SEQUENCE [LARGE SCALE GENOMIC DNA]</scope>
    <source>
        <strain evidence="9 11">OGL-20</strain>
    </source>
</reference>
<evidence type="ECO:0000313" key="11">
    <source>
        <dbReference type="Proteomes" id="UP000182125"/>
    </source>
</evidence>
<dbReference type="SUPFAM" id="SSF53850">
    <property type="entry name" value="Periplasmic binding protein-like II"/>
    <property type="match status" value="1"/>
</dbReference>
<reference evidence="8 10" key="1">
    <citation type="submission" date="2015-08" db="EMBL/GenBank/DDBJ databases">
        <title>Thermococcus thioreducens DSM 14981 genome sequencing.</title>
        <authorList>
            <person name="Hong S.-J."/>
            <person name="Kim M.-C."/>
            <person name="Shin J.-H."/>
        </authorList>
    </citation>
    <scope>NUCLEOTIDE SEQUENCE [LARGE SCALE GENOMIC DNA]</scope>
    <source>
        <strain evidence="8 10">DSM 14981</strain>
    </source>
</reference>
<dbReference type="GO" id="GO:0015144">
    <property type="term" value="F:carbohydrate transmembrane transporter activity"/>
    <property type="evidence" value="ECO:0007669"/>
    <property type="project" value="InterPro"/>
</dbReference>
<dbReference type="GeneID" id="33332943"/>
<evidence type="ECO:0000313" key="9">
    <source>
        <dbReference type="EMBL" id="SEW04845.1"/>
    </source>
</evidence>
<sequence length="451" mass="49423">MKKGLFALLLVGVLVLSVVASGCIGGGGETTTSPSPTTSSPSPTETTSPSETATTPSETATTPATTTTPETECGSGKVVIWHAMQPNELQVFQSLAEEYMAMCPDVEIVFEQKPNLEDALKAAIPAGQGPDLFIWAHDWIGKFADAGLLEPIDDLVTDDILNQFAPAAQEAIQYKRHFYAMPFAAETVAIIYNKDMVSEAPKTFDEMKAIMEKYNDPNNEKYGIAYPVNAYFISAWAQAFGGYYFDDKTEMPGLDKPETIEGFQFFFQNIWPYMAPTADYNTQQSIFLEKRAPMMVNGPWSIASVKDAGINFGVAPLPPITKDGKEYWPRPYGGVKDIYFAAGIKNKDAAWKFVKWFTTSPEVIKELALQLGYIPVLTPVLNDPDIKNDPVIYGFGQAVQHMYLMPKSAKMGAVWGGVDGAINEILQDPANADIPAILQKYQQEILNNIGG</sequence>
<keyword evidence="4" id="KW-0732">Signal</keyword>
<dbReference type="PANTHER" id="PTHR30061">
    <property type="entry name" value="MALTOSE-BINDING PERIPLASMIC PROTEIN"/>
    <property type="match status" value="1"/>
</dbReference>
<dbReference type="InterPro" id="IPR006061">
    <property type="entry name" value="SBP_1_CS"/>
</dbReference>
<dbReference type="STRING" id="277988.SAMN05216170_1243"/>
<dbReference type="Proteomes" id="UP000182125">
    <property type="component" value="Unassembled WGS sequence"/>
</dbReference>
<dbReference type="RefSeq" id="WP_055429917.1">
    <property type="nucleotide sequence ID" value="NZ_CP015105.1"/>
</dbReference>
<dbReference type="EMBL" id="LIXN01000015">
    <property type="protein sequence ID" value="KQH81849.1"/>
    <property type="molecule type" value="Genomic_DNA"/>
</dbReference>
<evidence type="ECO:0000256" key="1">
    <source>
        <dbReference type="ARBA" id="ARBA00008520"/>
    </source>
</evidence>
<gene>
    <name evidence="7" type="ORF">A3L14_00950</name>
    <name evidence="8" type="ORF">AMR53_08880</name>
    <name evidence="9" type="ORF">SAMN05216170_1243</name>
</gene>
<accession>A0A0Q2M1D9</accession>
<comment type="similarity">
    <text evidence="1">Belongs to the bacterial solute-binding protein 1 family.</text>
</comment>
<name>A0A0Q2M1D9_9EURY</name>
<dbReference type="Proteomes" id="UP000250136">
    <property type="component" value="Chromosome"/>
</dbReference>
<dbReference type="EMBL" id="FOIW01000002">
    <property type="protein sequence ID" value="SEW04845.1"/>
    <property type="molecule type" value="Genomic_DNA"/>
</dbReference>
<evidence type="ECO:0000256" key="2">
    <source>
        <dbReference type="ARBA" id="ARBA00022448"/>
    </source>
</evidence>
<keyword evidence="3" id="KW-0762">Sugar transport</keyword>
<dbReference type="InterPro" id="IPR006060">
    <property type="entry name" value="Maltose/Cyclodextrin-bd"/>
</dbReference>
<keyword evidence="12" id="KW-1185">Reference proteome</keyword>
<dbReference type="InterPro" id="IPR006059">
    <property type="entry name" value="SBP"/>
</dbReference>
<dbReference type="Gene3D" id="3.40.190.10">
    <property type="entry name" value="Periplasmic binding protein-like II"/>
    <property type="match status" value="2"/>
</dbReference>
<keyword evidence="2" id="KW-0813">Transport</keyword>
<evidence type="ECO:0000313" key="8">
    <source>
        <dbReference type="EMBL" id="KQH81849.1"/>
    </source>
</evidence>
<protein>
    <recommendedName>
        <fullName evidence="5">Maltodextrin-binding protein</fullName>
    </recommendedName>
</protein>
<evidence type="ECO:0000256" key="4">
    <source>
        <dbReference type="ARBA" id="ARBA00022729"/>
    </source>
</evidence>
<dbReference type="PATRIC" id="fig|277988.4.peg.1867"/>
<evidence type="ECO:0000256" key="3">
    <source>
        <dbReference type="ARBA" id="ARBA00022597"/>
    </source>
</evidence>
<evidence type="ECO:0000313" key="10">
    <source>
        <dbReference type="Proteomes" id="UP000051862"/>
    </source>
</evidence>
<evidence type="ECO:0000313" key="12">
    <source>
        <dbReference type="Proteomes" id="UP000250136"/>
    </source>
</evidence>
<dbReference type="OrthoDB" id="42146at2157"/>
<dbReference type="GO" id="GO:0042956">
    <property type="term" value="P:maltodextrin transmembrane transport"/>
    <property type="evidence" value="ECO:0007669"/>
    <property type="project" value="TreeGrafter"/>
</dbReference>
<dbReference type="PRINTS" id="PR00181">
    <property type="entry name" value="MALTOSEBP"/>
</dbReference>
<proteinExistence type="inferred from homology"/>
<dbReference type="GO" id="GO:0015768">
    <property type="term" value="P:maltose transport"/>
    <property type="evidence" value="ECO:0007669"/>
    <property type="project" value="TreeGrafter"/>
</dbReference>
<reference evidence="7 12" key="2">
    <citation type="submission" date="2016-04" db="EMBL/GenBank/DDBJ databases">
        <title>Complete genome sequence of Thermococcus thioreducens type strain OGL-20P.</title>
        <authorList>
            <person name="Oger P.M."/>
        </authorList>
    </citation>
    <scope>NUCLEOTIDE SEQUENCE [LARGE SCALE GENOMIC DNA]</scope>
    <source>
        <strain evidence="7 12">OGL-20P</strain>
    </source>
</reference>
<feature type="region of interest" description="Disordered" evidence="6">
    <location>
        <begin position="25"/>
        <end position="72"/>
    </location>
</feature>
<dbReference type="GO" id="GO:1901982">
    <property type="term" value="F:maltose binding"/>
    <property type="evidence" value="ECO:0007669"/>
    <property type="project" value="TreeGrafter"/>
</dbReference>
<evidence type="ECO:0000256" key="6">
    <source>
        <dbReference type="SAM" id="MobiDB-lite"/>
    </source>
</evidence>
<dbReference type="PROSITE" id="PS01037">
    <property type="entry name" value="SBP_BACTERIAL_1"/>
    <property type="match status" value="1"/>
</dbReference>
<dbReference type="AlphaFoldDB" id="A0A0Q2M1D9"/>
<evidence type="ECO:0000256" key="5">
    <source>
        <dbReference type="ARBA" id="ARBA00030303"/>
    </source>
</evidence>
<dbReference type="CDD" id="cd13657">
    <property type="entry name" value="PBP2_Maltodextrin"/>
    <property type="match status" value="1"/>
</dbReference>
<dbReference type="GO" id="GO:0055052">
    <property type="term" value="C:ATP-binding cassette (ABC) transporter complex, substrate-binding subunit-containing"/>
    <property type="evidence" value="ECO:0007669"/>
    <property type="project" value="TreeGrafter"/>
</dbReference>